<feature type="compositionally biased region" description="Polar residues" evidence="1">
    <location>
        <begin position="66"/>
        <end position="78"/>
    </location>
</feature>
<keyword evidence="3" id="KW-1185">Reference proteome</keyword>
<comment type="caution">
    <text evidence="2">The sequence shown here is derived from an EMBL/GenBank/DDBJ whole genome shotgun (WGS) entry which is preliminary data.</text>
</comment>
<accession>A0A9D3SGV4</accession>
<reference evidence="2 3" key="1">
    <citation type="submission" date="2021-06" db="EMBL/GenBank/DDBJ databases">
        <title>Chromosome-level genome assembly of the red-tail catfish (Hemibagrus wyckioides).</title>
        <authorList>
            <person name="Shao F."/>
        </authorList>
    </citation>
    <scope>NUCLEOTIDE SEQUENCE [LARGE SCALE GENOMIC DNA]</scope>
    <source>
        <strain evidence="2">EC202008001</strain>
        <tissue evidence="2">Blood</tissue>
    </source>
</reference>
<protein>
    <submittedName>
        <fullName evidence="2">Uncharacterized protein</fullName>
    </submittedName>
</protein>
<sequence>MNMTRPNQRICYGVCNAALTCVSEILEMLVNVFACGGERYDQAAEDSAESEEGFGLSVEETEPAGTRSSVRPSILTGS</sequence>
<dbReference type="EMBL" id="JAHKSW010000015">
    <property type="protein sequence ID" value="KAG7323375.1"/>
    <property type="molecule type" value="Genomic_DNA"/>
</dbReference>
<name>A0A9D3SGV4_9TELE</name>
<dbReference type="Proteomes" id="UP000824219">
    <property type="component" value="Linkage Group LG15"/>
</dbReference>
<proteinExistence type="predicted"/>
<organism evidence="2 3">
    <name type="scientific">Hemibagrus wyckioides</name>
    <dbReference type="NCBI Taxonomy" id="337641"/>
    <lineage>
        <taxon>Eukaryota</taxon>
        <taxon>Metazoa</taxon>
        <taxon>Chordata</taxon>
        <taxon>Craniata</taxon>
        <taxon>Vertebrata</taxon>
        <taxon>Euteleostomi</taxon>
        <taxon>Actinopterygii</taxon>
        <taxon>Neopterygii</taxon>
        <taxon>Teleostei</taxon>
        <taxon>Ostariophysi</taxon>
        <taxon>Siluriformes</taxon>
        <taxon>Bagridae</taxon>
        <taxon>Hemibagrus</taxon>
    </lineage>
</organism>
<dbReference type="AlphaFoldDB" id="A0A9D3SGV4"/>
<feature type="region of interest" description="Disordered" evidence="1">
    <location>
        <begin position="44"/>
        <end position="78"/>
    </location>
</feature>
<evidence type="ECO:0000313" key="2">
    <source>
        <dbReference type="EMBL" id="KAG7323375.1"/>
    </source>
</evidence>
<evidence type="ECO:0000256" key="1">
    <source>
        <dbReference type="SAM" id="MobiDB-lite"/>
    </source>
</evidence>
<evidence type="ECO:0000313" key="3">
    <source>
        <dbReference type="Proteomes" id="UP000824219"/>
    </source>
</evidence>
<gene>
    <name evidence="2" type="ORF">KOW79_013077</name>
</gene>